<accession>A0ABS7RLS2</accession>
<dbReference type="InterPro" id="IPR017441">
    <property type="entry name" value="Protein_kinase_ATP_BS"/>
</dbReference>
<organism evidence="10 11">
    <name type="scientific">Nocardioides jiangsuensis</name>
    <dbReference type="NCBI Taxonomy" id="2866161"/>
    <lineage>
        <taxon>Bacteria</taxon>
        <taxon>Bacillati</taxon>
        <taxon>Actinomycetota</taxon>
        <taxon>Actinomycetes</taxon>
        <taxon>Propionibacteriales</taxon>
        <taxon>Nocardioidaceae</taxon>
        <taxon>Nocardioides</taxon>
    </lineage>
</organism>
<keyword evidence="11" id="KW-1185">Reference proteome</keyword>
<keyword evidence="3" id="KW-0808">Transferase</keyword>
<evidence type="ECO:0000256" key="3">
    <source>
        <dbReference type="ARBA" id="ARBA00022679"/>
    </source>
</evidence>
<dbReference type="InterPro" id="IPR049832">
    <property type="entry name" value="BREX_PglW"/>
</dbReference>
<evidence type="ECO:0000259" key="8">
    <source>
        <dbReference type="PROSITE" id="PS50011"/>
    </source>
</evidence>
<dbReference type="PROSITE" id="PS50965">
    <property type="entry name" value="NERD"/>
    <property type="match status" value="1"/>
</dbReference>
<keyword evidence="5 10" id="KW-0418">Kinase</keyword>
<evidence type="ECO:0000256" key="7">
    <source>
        <dbReference type="PROSITE-ProRule" id="PRU10141"/>
    </source>
</evidence>
<dbReference type="PANTHER" id="PTHR43289">
    <property type="entry name" value="MITOGEN-ACTIVATED PROTEIN KINASE KINASE KINASE 20-RELATED"/>
    <property type="match status" value="1"/>
</dbReference>
<proteinExistence type="predicted"/>
<evidence type="ECO:0000259" key="9">
    <source>
        <dbReference type="PROSITE" id="PS50965"/>
    </source>
</evidence>
<comment type="caution">
    <text evidence="10">The sequence shown here is derived from an EMBL/GenBank/DDBJ whole genome shotgun (WGS) entry which is preliminary data.</text>
</comment>
<protein>
    <recommendedName>
        <fullName evidence="1">non-specific serine/threonine protein kinase</fullName>
        <ecNumber evidence="1">2.7.11.1</ecNumber>
    </recommendedName>
</protein>
<keyword evidence="6 7" id="KW-0067">ATP-binding</keyword>
<feature type="domain" description="Protein kinase" evidence="8">
    <location>
        <begin position="144"/>
        <end position="478"/>
    </location>
</feature>
<dbReference type="Gene3D" id="1.10.510.10">
    <property type="entry name" value="Transferase(Phosphotransferase) domain 1"/>
    <property type="match status" value="2"/>
</dbReference>
<evidence type="ECO:0000313" key="11">
    <source>
        <dbReference type="Proteomes" id="UP000754710"/>
    </source>
</evidence>
<evidence type="ECO:0000256" key="2">
    <source>
        <dbReference type="ARBA" id="ARBA00022527"/>
    </source>
</evidence>
<dbReference type="SUPFAM" id="SSF56112">
    <property type="entry name" value="Protein kinase-like (PK-like)"/>
    <property type="match status" value="2"/>
</dbReference>
<dbReference type="Pfam" id="PF08378">
    <property type="entry name" value="NERD"/>
    <property type="match status" value="1"/>
</dbReference>
<dbReference type="GO" id="GO:0016301">
    <property type="term" value="F:kinase activity"/>
    <property type="evidence" value="ECO:0007669"/>
    <property type="project" value="UniProtKB-KW"/>
</dbReference>
<evidence type="ECO:0000313" key="10">
    <source>
        <dbReference type="EMBL" id="MBY9075951.1"/>
    </source>
</evidence>
<evidence type="ECO:0000256" key="5">
    <source>
        <dbReference type="ARBA" id="ARBA00022777"/>
    </source>
</evidence>
<dbReference type="InterPro" id="IPR000719">
    <property type="entry name" value="Prot_kinase_dom"/>
</dbReference>
<keyword evidence="4 7" id="KW-0547">Nucleotide-binding</keyword>
<dbReference type="PROSITE" id="PS50011">
    <property type="entry name" value="PROTEIN_KINASE_DOM"/>
    <property type="match status" value="2"/>
</dbReference>
<dbReference type="PROSITE" id="PS00107">
    <property type="entry name" value="PROTEIN_KINASE_ATP"/>
    <property type="match status" value="1"/>
</dbReference>
<evidence type="ECO:0000256" key="1">
    <source>
        <dbReference type="ARBA" id="ARBA00012513"/>
    </source>
</evidence>
<dbReference type="NCBIfam" id="NF033442">
    <property type="entry name" value="BREX_PglW"/>
    <property type="match status" value="1"/>
</dbReference>
<sequence>MSPSRYPHEREGLEHVRDQLPDASPYHAWTNFEFVALDGSPYEVDLLVLGPAGFHLVELKAWSGTIRGDELEWQEHNPGAGRVITRSNPLGLTRRKAQAFRSWLEHHARREGGSVNVPFVHESLFLHGQAVDCRLPERIKQRVFGRDDVTGNHLRRIVLDRLTMPPGRGAPLGPNRERALVELLKKTGVRRQTRELRAGSWVLDPEPVDSGWGWHDNIAHHDRFSDEVARVRRWFVPAGSSAGDEAAVRRAAEREYRMLRGLDHPGLVSPNAYLEMEGAVAALVYDYDPDAVTLDRWVERRGGSAGIDTKLDLLAGLAEVIRYAHEHGLVHRGLSPSSVLVTPGGEVRVKDWQTAGSADPTTTTETHHARDLLVHDKEGHTALYAAPETVMGGATDRKASDVFSLGALAYLVLTGVAPADEPVSLRQRLQRDGGLDVSAVMDAPPRYVADLVLEATRPVVSSRTASVEDFVAGLDLVLEELTAPEEPRRTVDPLDAQPGDELEGGLSVVRRLGEGATSKALLVRRPDGTELVLKAARDDSKARRLHEEAAALQKLPGSNLVANLVEGPVEVGGRTCLLVGMAGQRTLAAEISRGRLTLDRLRRWGRDLLEIVALLEHEGVVHRDIKPANLGVVTRKSDGQPHLVLFDFSLSGVPSSDLEAGTAGYRDPFLGAPARRSYDLAAETFSASVTLHEMATGALPRWGDGRTDPAMLHTEVALERSAFDETVADGLVTFFSKALARDAGSRFHNPQDMARAWDAVFIAAEQRESSRNPEEEAARATLTTPLPQSGLSAKALSALEQYVVATVKDLLDLPPLELSRISGAAQSTKDEVVRLAKQWRRRLVTGTELQASGVDALVQLLLPAGDAGTVQDRVVRLMLGQVDPLTQGGPLSWPTAVQVENELDVTRAEVTQAWQEHLATLADRPAVAALHDQVLEILDTLRGTAVVDELALRLLDRRGSHADEPLRTAQTQGLVRVALELPGTSATTAVRRTGDRVLVTGGPDLDQTSADENLDAARLLGQTAETLCQGDALASPATVQERLRETAEQTPLSVLSDSRLLSLAAAAGGVAVSARGELYPPGMSAARALRLAGGALVAGASGLHEATVRARVRSRFPEAQELPNRPELTRLIEQAGLDLHWNGDAYAPKASLTGAASSVSSTWHGDQATGDLAAVGARLERSLKESGFLALSVPHRYAVDAQTRLLAEHDLVHLDLNRWLLERLRELASSTGADWQFVLRADSKDRHDPQRTELNGIVRHVAQALPELVNGQEGPVLLTGAGVLARHGCVDLLQPLAALDAARPHAVWLLVPRSSASFPPTLDGQALPLAAPTQAVEIPIAWAVSTPTSVPA</sequence>
<dbReference type="Proteomes" id="UP000754710">
    <property type="component" value="Unassembled WGS sequence"/>
</dbReference>
<evidence type="ECO:0000256" key="4">
    <source>
        <dbReference type="ARBA" id="ARBA00022741"/>
    </source>
</evidence>
<dbReference type="InterPro" id="IPR011528">
    <property type="entry name" value="NERD"/>
</dbReference>
<feature type="domain" description="Protein kinase" evidence="8">
    <location>
        <begin position="506"/>
        <end position="761"/>
    </location>
</feature>
<name>A0ABS7RLS2_9ACTN</name>
<dbReference type="InterPro" id="IPR011009">
    <property type="entry name" value="Kinase-like_dom_sf"/>
</dbReference>
<dbReference type="PANTHER" id="PTHR43289:SF6">
    <property type="entry name" value="SERINE_THREONINE-PROTEIN KINASE NEKL-3"/>
    <property type="match status" value="1"/>
</dbReference>
<keyword evidence="2" id="KW-0723">Serine/threonine-protein kinase</keyword>
<dbReference type="SMART" id="SM00220">
    <property type="entry name" value="S_TKc"/>
    <property type="match status" value="1"/>
</dbReference>
<feature type="domain" description="NERD" evidence="9">
    <location>
        <begin position="4"/>
        <end position="123"/>
    </location>
</feature>
<dbReference type="EMBL" id="JAIEZQ010000002">
    <property type="protein sequence ID" value="MBY9075951.1"/>
    <property type="molecule type" value="Genomic_DNA"/>
</dbReference>
<evidence type="ECO:0000256" key="6">
    <source>
        <dbReference type="ARBA" id="ARBA00022840"/>
    </source>
</evidence>
<gene>
    <name evidence="10" type="primary">pglW</name>
    <name evidence="10" type="ORF">K1X13_14045</name>
</gene>
<dbReference type="EC" id="2.7.11.1" evidence="1"/>
<feature type="binding site" evidence="7">
    <location>
        <position position="534"/>
    </location>
    <ligand>
        <name>ATP</name>
        <dbReference type="ChEBI" id="CHEBI:30616"/>
    </ligand>
</feature>
<dbReference type="Pfam" id="PF00069">
    <property type="entry name" value="Pkinase"/>
    <property type="match status" value="2"/>
</dbReference>
<reference evidence="10 11" key="1">
    <citation type="submission" date="2021-08" db="EMBL/GenBank/DDBJ databases">
        <title>Nocardioides bacterium WL0053 sp. nov., isolated from the sediment.</title>
        <authorList>
            <person name="Wang L."/>
            <person name="Zhang D."/>
            <person name="Zhang A."/>
        </authorList>
    </citation>
    <scope>NUCLEOTIDE SEQUENCE [LARGE SCALE GENOMIC DNA]</scope>
    <source>
        <strain evidence="10 11">WL0053</strain>
    </source>
</reference>